<keyword evidence="5" id="KW-1185">Reference proteome</keyword>
<dbReference type="Proteomes" id="UP000077671">
    <property type="component" value="Unassembled WGS sequence"/>
</dbReference>
<comment type="caution">
    <text evidence="3">The sequence shown here is derived from an EMBL/GenBank/DDBJ whole genome shotgun (WGS) entry which is preliminary data.</text>
</comment>
<protein>
    <recommendedName>
        <fullName evidence="6">DUF1764 domain-containing protein</fullName>
    </recommendedName>
</protein>
<dbReference type="Proteomes" id="UP000836402">
    <property type="component" value="Unassembled WGS sequence"/>
</dbReference>
<evidence type="ECO:0008006" key="6">
    <source>
        <dbReference type="Google" id="ProtNLM"/>
    </source>
</evidence>
<feature type="compositionally biased region" description="Basic residues" evidence="1">
    <location>
        <begin position="74"/>
        <end position="84"/>
    </location>
</feature>
<dbReference type="InterPro" id="IPR013885">
    <property type="entry name" value="DUF1764_euk"/>
</dbReference>
<dbReference type="PANTHER" id="PTHR34066">
    <property type="entry name" value="GROWTH FACTOR 2"/>
    <property type="match status" value="1"/>
</dbReference>
<evidence type="ECO:0000313" key="3">
    <source>
        <dbReference type="EMBL" id="KAE8263623.1"/>
    </source>
</evidence>
<evidence type="ECO:0000313" key="4">
    <source>
        <dbReference type="Proteomes" id="UP000077671"/>
    </source>
</evidence>
<feature type="region of interest" description="Disordered" evidence="1">
    <location>
        <begin position="1"/>
        <end position="148"/>
    </location>
</feature>
<dbReference type="PANTHER" id="PTHR34066:SF1">
    <property type="entry name" value="DUF1764 FAMILY PROTEIN"/>
    <property type="match status" value="1"/>
</dbReference>
<dbReference type="EMBL" id="LWDD02000127">
    <property type="protein sequence ID" value="KAE8263623.1"/>
    <property type="molecule type" value="Genomic_DNA"/>
</dbReference>
<reference evidence="2" key="3">
    <citation type="submission" date="2020-10" db="EMBL/GenBank/DDBJ databases">
        <authorList>
            <person name="Sedaghatjoo S."/>
        </authorList>
    </citation>
    <scope>NUCLEOTIDE SEQUENCE</scope>
    <source>
        <strain evidence="2">AZH3</strain>
    </source>
</reference>
<sequence>MASLIDDIFAQTNGKKDKKAAASNGELKTKKAPSEISSSTPSADKKKKKKRKVEDAEPQQQQQQQQQGGDASSKSKKAKLKGKARQTEPETILDPSAPRPTATTTTQTASSSSTSQRTQGRAFEAALDEDDLAFADSRGSARKRTEEGFPIYSESELKIGQGGGTPLCPFDCDCCF</sequence>
<reference evidence="3" key="1">
    <citation type="submission" date="2016-04" db="EMBL/GenBank/DDBJ databases">
        <authorList>
            <person name="Nguyen H.D."/>
            <person name="Kesanakurti P."/>
            <person name="Cullis J."/>
            <person name="Levesque C.A."/>
            <person name="Hambleton S."/>
        </authorList>
    </citation>
    <scope>NUCLEOTIDE SEQUENCE</scope>
    <source>
        <strain evidence="3">DAOMC 238032</strain>
    </source>
</reference>
<proteinExistence type="predicted"/>
<accession>A0A177VCW6</accession>
<evidence type="ECO:0000313" key="2">
    <source>
        <dbReference type="EMBL" id="CAD6923251.1"/>
    </source>
</evidence>
<feature type="compositionally biased region" description="Low complexity" evidence="1">
    <location>
        <begin position="59"/>
        <end position="72"/>
    </location>
</feature>
<name>A0A177VCW6_9BASI</name>
<feature type="compositionally biased region" description="Low complexity" evidence="1">
    <location>
        <begin position="95"/>
        <end position="125"/>
    </location>
</feature>
<dbReference type="AlphaFoldDB" id="A0A177VCW6"/>
<evidence type="ECO:0000313" key="5">
    <source>
        <dbReference type="Proteomes" id="UP000836402"/>
    </source>
</evidence>
<evidence type="ECO:0000256" key="1">
    <source>
        <dbReference type="SAM" id="MobiDB-lite"/>
    </source>
</evidence>
<reference evidence="3" key="2">
    <citation type="journal article" date="2019" name="IMA Fungus">
        <title>Genome sequencing and comparison of five Tilletia species to identify candidate genes for the detection of regulated species infecting wheat.</title>
        <authorList>
            <person name="Nguyen H.D.T."/>
            <person name="Sultana T."/>
            <person name="Kesanakurti P."/>
            <person name="Hambleton S."/>
        </authorList>
    </citation>
    <scope>NUCLEOTIDE SEQUENCE</scope>
    <source>
        <strain evidence="3">DAOMC 238032</strain>
    </source>
</reference>
<organism evidence="3 4">
    <name type="scientific">Tilletia caries</name>
    <name type="common">wheat bunt fungus</name>
    <dbReference type="NCBI Taxonomy" id="13290"/>
    <lineage>
        <taxon>Eukaryota</taxon>
        <taxon>Fungi</taxon>
        <taxon>Dikarya</taxon>
        <taxon>Basidiomycota</taxon>
        <taxon>Ustilaginomycotina</taxon>
        <taxon>Exobasidiomycetes</taxon>
        <taxon>Tilletiales</taxon>
        <taxon>Tilletiaceae</taxon>
        <taxon>Tilletia</taxon>
    </lineage>
</organism>
<gene>
    <name evidence="3" type="ORF">A4X03_0g1544</name>
    <name evidence="2" type="ORF">JKIAZH3_G115</name>
</gene>
<dbReference type="EMBL" id="CAJHJG010002788">
    <property type="protein sequence ID" value="CAD6923251.1"/>
    <property type="molecule type" value="Genomic_DNA"/>
</dbReference>
<dbReference type="Pfam" id="PF08576">
    <property type="entry name" value="DUF1764"/>
    <property type="match status" value="1"/>
</dbReference>